<keyword evidence="2" id="KW-1185">Reference proteome</keyword>
<organism evidence="1 2">
    <name type="scientific">Mucilaginibacter gilvus</name>
    <dbReference type="NCBI Taxonomy" id="2305909"/>
    <lineage>
        <taxon>Bacteria</taxon>
        <taxon>Pseudomonadati</taxon>
        <taxon>Bacteroidota</taxon>
        <taxon>Sphingobacteriia</taxon>
        <taxon>Sphingobacteriales</taxon>
        <taxon>Sphingobacteriaceae</taxon>
        <taxon>Mucilaginibacter</taxon>
    </lineage>
</organism>
<gene>
    <name evidence="1" type="ORF">EPL05_15610</name>
</gene>
<protein>
    <submittedName>
        <fullName evidence="1">Uncharacterized protein</fullName>
    </submittedName>
</protein>
<dbReference type="AlphaFoldDB" id="A0A444MLJ7"/>
<sequence length="173" mass="19430">MDREISVTKEGLLFAELKFSYETQVSGYAEGVYYNSYWVIPPSIDPPGPGLQASVPLFVLAKSAVKHDVISSMQVLKEYDVLFIKQLEAYPPPGDDAVFEYKDFHHRYPVNEPLNGIVDVQANFGEDIKMIKFTSAHNWGGDKEHSASCLKADATMIVQMAEHQQAAQKNKKF</sequence>
<evidence type="ECO:0000313" key="2">
    <source>
        <dbReference type="Proteomes" id="UP000286701"/>
    </source>
</evidence>
<dbReference type="RefSeq" id="WP_128534908.1">
    <property type="nucleotide sequence ID" value="NZ_SBIW01000007.1"/>
</dbReference>
<proteinExistence type="predicted"/>
<reference evidence="1 2" key="1">
    <citation type="submission" date="2019-01" db="EMBL/GenBank/DDBJ databases">
        <title>Mucilaginibacter antarcticum sp. nov., isolated from antarctic soil.</title>
        <authorList>
            <person name="Yan Y.-Q."/>
            <person name="Du Z.-J."/>
        </authorList>
    </citation>
    <scope>NUCLEOTIDE SEQUENCE [LARGE SCALE GENOMIC DNA]</scope>
    <source>
        <strain evidence="1 2">F01003</strain>
    </source>
</reference>
<comment type="caution">
    <text evidence="1">The sequence shown here is derived from an EMBL/GenBank/DDBJ whole genome shotgun (WGS) entry which is preliminary data.</text>
</comment>
<name>A0A444MLJ7_9SPHI</name>
<evidence type="ECO:0000313" key="1">
    <source>
        <dbReference type="EMBL" id="RWY50177.1"/>
    </source>
</evidence>
<dbReference type="EMBL" id="SBIW01000007">
    <property type="protein sequence ID" value="RWY50177.1"/>
    <property type="molecule type" value="Genomic_DNA"/>
</dbReference>
<accession>A0A444MLJ7</accession>
<dbReference type="Proteomes" id="UP000286701">
    <property type="component" value="Unassembled WGS sequence"/>
</dbReference>